<evidence type="ECO:0000256" key="5">
    <source>
        <dbReference type="ARBA" id="ARBA00023136"/>
    </source>
</evidence>
<keyword evidence="2" id="KW-1003">Cell membrane</keyword>
<sequence>MFTLITAMCIFSLTMSITPGPVNMVIVASGASYGFRRTLPFISGATIGFILLLITLGLGLMQFVTAYPTFLNYMSIAGSSFIIYIGYKIGTAKPELTIEDNNCPNFKQGFIMQWLNPKAWLACIAGLSMFMDEKSHDPLILFSTLYFAICYLSLSLWAILGSKVGIILSTPNKIRIFNVSMGSLLCTCAAYLFFESVY</sequence>
<dbReference type="OrthoDB" id="9804822at2"/>
<dbReference type="GO" id="GO:0005886">
    <property type="term" value="C:plasma membrane"/>
    <property type="evidence" value="ECO:0007669"/>
    <property type="project" value="UniProtKB-SubCell"/>
</dbReference>
<keyword evidence="3 6" id="KW-0812">Transmembrane</keyword>
<feature type="transmembrane region" description="Helical" evidence="6">
    <location>
        <begin position="174"/>
        <end position="194"/>
    </location>
</feature>
<dbReference type="GO" id="GO:0033228">
    <property type="term" value="P:cysteine export across plasma membrane"/>
    <property type="evidence" value="ECO:0007669"/>
    <property type="project" value="TreeGrafter"/>
</dbReference>
<keyword evidence="8" id="KW-1185">Reference proteome</keyword>
<dbReference type="EMBL" id="FWZU01000001">
    <property type="protein sequence ID" value="SME92646.1"/>
    <property type="molecule type" value="Genomic_DNA"/>
</dbReference>
<reference evidence="8" key="1">
    <citation type="submission" date="2017-04" db="EMBL/GenBank/DDBJ databases">
        <authorList>
            <person name="Varghese N."/>
            <person name="Submissions S."/>
        </authorList>
    </citation>
    <scope>NUCLEOTIDE SEQUENCE [LARGE SCALE GENOMIC DNA]</scope>
    <source>
        <strain evidence="8">K3S</strain>
    </source>
</reference>
<evidence type="ECO:0000256" key="1">
    <source>
        <dbReference type="ARBA" id="ARBA00004651"/>
    </source>
</evidence>
<proteinExistence type="predicted"/>
<organism evidence="7 8">
    <name type="scientific">Desulfovibrio gilichinskyi</name>
    <dbReference type="NCBI Taxonomy" id="1519643"/>
    <lineage>
        <taxon>Bacteria</taxon>
        <taxon>Pseudomonadati</taxon>
        <taxon>Thermodesulfobacteriota</taxon>
        <taxon>Desulfovibrionia</taxon>
        <taxon>Desulfovibrionales</taxon>
        <taxon>Desulfovibrionaceae</taxon>
        <taxon>Desulfovibrio</taxon>
    </lineage>
</organism>
<dbReference type="STRING" id="1519643.SAMN06295933_0557"/>
<dbReference type="GO" id="GO:0015171">
    <property type="term" value="F:amino acid transmembrane transporter activity"/>
    <property type="evidence" value="ECO:0007669"/>
    <property type="project" value="TreeGrafter"/>
</dbReference>
<keyword evidence="5 6" id="KW-0472">Membrane</keyword>
<gene>
    <name evidence="7" type="ORF">SAMN06295933_0557</name>
</gene>
<evidence type="ECO:0000256" key="4">
    <source>
        <dbReference type="ARBA" id="ARBA00022989"/>
    </source>
</evidence>
<dbReference type="RefSeq" id="WP_085097937.1">
    <property type="nucleotide sequence ID" value="NZ_FWZU01000001.1"/>
</dbReference>
<feature type="transmembrane region" description="Helical" evidence="6">
    <location>
        <begin position="139"/>
        <end position="162"/>
    </location>
</feature>
<comment type="subcellular location">
    <subcellularLocation>
        <location evidence="1">Cell membrane</location>
        <topology evidence="1">Multi-pass membrane protein</topology>
    </subcellularLocation>
</comment>
<protein>
    <submittedName>
        <fullName evidence="7">Threonine/homoserine/homoserine lactone efflux protein</fullName>
    </submittedName>
</protein>
<name>A0A1X7C9V2_9BACT</name>
<evidence type="ECO:0000256" key="6">
    <source>
        <dbReference type="SAM" id="Phobius"/>
    </source>
</evidence>
<dbReference type="InterPro" id="IPR001123">
    <property type="entry name" value="LeuE-type"/>
</dbReference>
<accession>A0A1X7C9V2</accession>
<dbReference type="AlphaFoldDB" id="A0A1X7C9V2"/>
<keyword evidence="4 6" id="KW-1133">Transmembrane helix</keyword>
<dbReference type="Pfam" id="PF01810">
    <property type="entry name" value="LysE"/>
    <property type="match status" value="1"/>
</dbReference>
<evidence type="ECO:0000313" key="7">
    <source>
        <dbReference type="EMBL" id="SME92646.1"/>
    </source>
</evidence>
<feature type="transmembrane region" description="Helical" evidence="6">
    <location>
        <begin position="70"/>
        <end position="87"/>
    </location>
</feature>
<evidence type="ECO:0000256" key="2">
    <source>
        <dbReference type="ARBA" id="ARBA00022475"/>
    </source>
</evidence>
<feature type="transmembrane region" description="Helical" evidence="6">
    <location>
        <begin position="41"/>
        <end position="63"/>
    </location>
</feature>
<evidence type="ECO:0000256" key="3">
    <source>
        <dbReference type="ARBA" id="ARBA00022692"/>
    </source>
</evidence>
<dbReference type="PANTHER" id="PTHR30086:SF20">
    <property type="entry name" value="ARGININE EXPORTER PROTEIN ARGO-RELATED"/>
    <property type="match status" value="1"/>
</dbReference>
<dbReference type="PANTHER" id="PTHR30086">
    <property type="entry name" value="ARGININE EXPORTER PROTEIN ARGO"/>
    <property type="match status" value="1"/>
</dbReference>
<dbReference type="Proteomes" id="UP000192906">
    <property type="component" value="Unassembled WGS sequence"/>
</dbReference>
<evidence type="ECO:0000313" key="8">
    <source>
        <dbReference type="Proteomes" id="UP000192906"/>
    </source>
</evidence>